<gene>
    <name evidence="1" type="ORF">OU682_20065</name>
</gene>
<sequence>MAFTAPPTPPNSGDPANFNSRADAFLGWFPGFVSQFNAELPSISSKYWATYGGTANALALTAGFVALAVGAQVRFRATATNTGAATINLDGTGAVACRTIAGVALPAGYIRTDADTIATYDGTYWVLDRQAERGSNANGEYVRFADGTHICTGLIASVDITTAIGGLFRSAALSWTFPAVFVGGSAGGCTITGRVHNASGLSVNAPYGNRTTDSLEMRAYSVASISAVPVQVQAIGRWY</sequence>
<name>A0ABT4J9Z8_9RHOB</name>
<protein>
    <submittedName>
        <fullName evidence="1">Uncharacterized protein</fullName>
    </submittedName>
</protein>
<proteinExistence type="predicted"/>
<organism evidence="1 2">
    <name type="scientific">Paracoccus benzoatiresistens</name>
    <dbReference type="NCBI Taxonomy" id="2997341"/>
    <lineage>
        <taxon>Bacteria</taxon>
        <taxon>Pseudomonadati</taxon>
        <taxon>Pseudomonadota</taxon>
        <taxon>Alphaproteobacteria</taxon>
        <taxon>Rhodobacterales</taxon>
        <taxon>Paracoccaceae</taxon>
        <taxon>Paracoccus</taxon>
    </lineage>
</organism>
<dbReference type="EMBL" id="JAPTYD010000056">
    <property type="protein sequence ID" value="MCZ0963895.1"/>
    <property type="molecule type" value="Genomic_DNA"/>
</dbReference>
<dbReference type="Proteomes" id="UP001149822">
    <property type="component" value="Unassembled WGS sequence"/>
</dbReference>
<reference evidence="1" key="1">
    <citation type="submission" date="2022-12" db="EMBL/GenBank/DDBJ databases">
        <title>Paracoccus sp. EF6 isolated from a lake water.</title>
        <authorList>
            <person name="Liu H."/>
        </authorList>
    </citation>
    <scope>NUCLEOTIDE SEQUENCE</scope>
    <source>
        <strain evidence="1">EF6</strain>
    </source>
</reference>
<accession>A0ABT4J9Z8</accession>
<comment type="caution">
    <text evidence="1">The sequence shown here is derived from an EMBL/GenBank/DDBJ whole genome shotgun (WGS) entry which is preliminary data.</text>
</comment>
<evidence type="ECO:0000313" key="2">
    <source>
        <dbReference type="Proteomes" id="UP001149822"/>
    </source>
</evidence>
<dbReference type="RefSeq" id="WP_268943992.1">
    <property type="nucleotide sequence ID" value="NZ_JAPTYD010000056.1"/>
</dbReference>
<evidence type="ECO:0000313" key="1">
    <source>
        <dbReference type="EMBL" id="MCZ0963895.1"/>
    </source>
</evidence>
<keyword evidence="2" id="KW-1185">Reference proteome</keyword>